<keyword evidence="2" id="KW-0812">Transmembrane</keyword>
<dbReference type="InterPro" id="IPR021235">
    <property type="entry name" value="DUF2637"/>
</dbReference>
<evidence type="ECO:0000256" key="1">
    <source>
        <dbReference type="SAM" id="MobiDB-lite"/>
    </source>
</evidence>
<dbReference type="Pfam" id="PF10935">
    <property type="entry name" value="DUF2637"/>
    <property type="match status" value="1"/>
</dbReference>
<evidence type="ECO:0000313" key="3">
    <source>
        <dbReference type="EMBL" id="MCY1141399.1"/>
    </source>
</evidence>
<gene>
    <name evidence="3" type="ORF">OWR29_25655</name>
</gene>
<feature type="compositionally biased region" description="Acidic residues" evidence="1">
    <location>
        <begin position="221"/>
        <end position="238"/>
    </location>
</feature>
<comment type="caution">
    <text evidence="3">The sequence shown here is derived from an EMBL/GenBank/DDBJ whole genome shotgun (WGS) entry which is preliminary data.</text>
</comment>
<proteinExistence type="predicted"/>
<feature type="region of interest" description="Disordered" evidence="1">
    <location>
        <begin position="145"/>
        <end position="167"/>
    </location>
</feature>
<accession>A0ABT4B4G5</accession>
<feature type="transmembrane region" description="Helical" evidence="2">
    <location>
        <begin position="82"/>
        <end position="100"/>
    </location>
</feature>
<keyword evidence="4" id="KW-1185">Reference proteome</keyword>
<organism evidence="3 4">
    <name type="scientific">Paractinoplanes pyxinae</name>
    <dbReference type="NCBI Taxonomy" id="2997416"/>
    <lineage>
        <taxon>Bacteria</taxon>
        <taxon>Bacillati</taxon>
        <taxon>Actinomycetota</taxon>
        <taxon>Actinomycetes</taxon>
        <taxon>Micromonosporales</taxon>
        <taxon>Micromonosporaceae</taxon>
        <taxon>Paractinoplanes</taxon>
    </lineage>
</organism>
<evidence type="ECO:0000313" key="4">
    <source>
        <dbReference type="Proteomes" id="UP001151002"/>
    </source>
</evidence>
<feature type="transmembrane region" description="Helical" evidence="2">
    <location>
        <begin position="12"/>
        <end position="32"/>
    </location>
</feature>
<keyword evidence="2" id="KW-0472">Membrane</keyword>
<name>A0ABT4B4G5_9ACTN</name>
<dbReference type="EMBL" id="JAPNTZ010000009">
    <property type="protein sequence ID" value="MCY1141399.1"/>
    <property type="molecule type" value="Genomic_DNA"/>
</dbReference>
<feature type="transmembrane region" description="Helical" evidence="2">
    <location>
        <begin position="44"/>
        <end position="62"/>
    </location>
</feature>
<dbReference type="Proteomes" id="UP001151002">
    <property type="component" value="Unassembled WGS sequence"/>
</dbReference>
<protein>
    <submittedName>
        <fullName evidence="3">DUF2637 domain-containing protein</fullName>
    </submittedName>
</protein>
<keyword evidence="2" id="KW-1133">Transmembrane helix</keyword>
<reference evidence="3" key="1">
    <citation type="submission" date="2022-11" db="EMBL/GenBank/DDBJ databases">
        <authorList>
            <person name="Somphong A."/>
            <person name="Phongsopitanun W."/>
        </authorList>
    </citation>
    <scope>NUCLEOTIDE SEQUENCE</scope>
    <source>
        <strain evidence="3">Pm04-4</strain>
    </source>
</reference>
<evidence type="ECO:0000256" key="2">
    <source>
        <dbReference type="SAM" id="Phobius"/>
    </source>
</evidence>
<dbReference type="RefSeq" id="WP_267565784.1">
    <property type="nucleotide sequence ID" value="NZ_JAPNTZ010000009.1"/>
</dbReference>
<feature type="region of interest" description="Disordered" evidence="1">
    <location>
        <begin position="189"/>
        <end position="245"/>
    </location>
</feature>
<sequence length="245" mass="26101">MTANVLHAMDNPISQSIAAWPPLALLLTVELISRVPVHNWKLAIARIAATTVIAGIAAWVSYWHMVGVALRYGETASAAHMIPFSVDGLIVVASICLVDLSGRIQAAAKADELEHQDEPAWVVDERDTVEKIAPWIEPYRVAAQVESGSPQADEPAAQPARQDPRTAQEIETAVRAIWQANPGLSQRKIAAAAGTSPTNAGRIIREAKAAAAAQATRPNSEPEDAPPVDATVPEDDREPELAAAQ</sequence>